<accession>A0A4P9WC96</accession>
<dbReference type="SMART" id="SM00398">
    <property type="entry name" value="HMG"/>
    <property type="match status" value="1"/>
</dbReference>
<name>A0A4P9WC96_9FUNG</name>
<dbReference type="PROSITE" id="PS50118">
    <property type="entry name" value="HMG_BOX_2"/>
    <property type="match status" value="1"/>
</dbReference>
<dbReference type="SUPFAM" id="SSF47095">
    <property type="entry name" value="HMG-box"/>
    <property type="match status" value="1"/>
</dbReference>
<dbReference type="PANTHER" id="PTHR48112:SF22">
    <property type="entry name" value="MITOCHONDRIAL TRANSCRIPTION FACTOR A, ISOFORM B"/>
    <property type="match status" value="1"/>
</dbReference>
<dbReference type="OrthoDB" id="498543at2759"/>
<dbReference type="AlphaFoldDB" id="A0A4P9WC96"/>
<keyword evidence="1 2" id="KW-0238">DNA-binding</keyword>
<dbReference type="EMBL" id="KZ996666">
    <property type="protein sequence ID" value="RKO88510.1"/>
    <property type="molecule type" value="Genomic_DNA"/>
</dbReference>
<dbReference type="InterPro" id="IPR009071">
    <property type="entry name" value="HMG_box_dom"/>
</dbReference>
<gene>
    <name evidence="5" type="ORF">BDK51DRAFT_49707</name>
</gene>
<dbReference type="Pfam" id="PF00505">
    <property type="entry name" value="HMG_box"/>
    <property type="match status" value="1"/>
</dbReference>
<dbReference type="GO" id="GO:0006357">
    <property type="term" value="P:regulation of transcription by RNA polymerase II"/>
    <property type="evidence" value="ECO:0007669"/>
    <property type="project" value="TreeGrafter"/>
</dbReference>
<reference evidence="6" key="1">
    <citation type="journal article" date="2018" name="Nat. Microbiol.">
        <title>Leveraging single-cell genomics to expand the fungal tree of life.</title>
        <authorList>
            <person name="Ahrendt S.R."/>
            <person name="Quandt C.A."/>
            <person name="Ciobanu D."/>
            <person name="Clum A."/>
            <person name="Salamov A."/>
            <person name="Andreopoulos B."/>
            <person name="Cheng J.F."/>
            <person name="Woyke T."/>
            <person name="Pelin A."/>
            <person name="Henrissat B."/>
            <person name="Reynolds N.K."/>
            <person name="Benny G.L."/>
            <person name="Smith M.E."/>
            <person name="James T.Y."/>
            <person name="Grigoriev I.V."/>
        </authorList>
    </citation>
    <scope>NUCLEOTIDE SEQUENCE [LARGE SCALE GENOMIC DNA]</scope>
</reference>
<evidence type="ECO:0000256" key="2">
    <source>
        <dbReference type="PROSITE-ProRule" id="PRU00267"/>
    </source>
</evidence>
<evidence type="ECO:0000256" key="1">
    <source>
        <dbReference type="ARBA" id="ARBA00023125"/>
    </source>
</evidence>
<feature type="DNA-binding region" description="HMG box" evidence="2">
    <location>
        <begin position="73"/>
        <end position="120"/>
    </location>
</feature>
<keyword evidence="2" id="KW-0539">Nucleus</keyword>
<evidence type="ECO:0000313" key="5">
    <source>
        <dbReference type="EMBL" id="RKO88510.1"/>
    </source>
</evidence>
<organism evidence="5 6">
    <name type="scientific">Blyttiomyces helicus</name>
    <dbReference type="NCBI Taxonomy" id="388810"/>
    <lineage>
        <taxon>Eukaryota</taxon>
        <taxon>Fungi</taxon>
        <taxon>Fungi incertae sedis</taxon>
        <taxon>Chytridiomycota</taxon>
        <taxon>Chytridiomycota incertae sedis</taxon>
        <taxon>Chytridiomycetes</taxon>
        <taxon>Chytridiomycetes incertae sedis</taxon>
        <taxon>Blyttiomyces</taxon>
    </lineage>
</organism>
<proteinExistence type="predicted"/>
<dbReference type="GO" id="GO:0005634">
    <property type="term" value="C:nucleus"/>
    <property type="evidence" value="ECO:0007669"/>
    <property type="project" value="UniProtKB-UniRule"/>
</dbReference>
<keyword evidence="6" id="KW-1185">Reference proteome</keyword>
<evidence type="ECO:0000313" key="6">
    <source>
        <dbReference type="Proteomes" id="UP000269721"/>
    </source>
</evidence>
<dbReference type="InterPro" id="IPR050342">
    <property type="entry name" value="HMGB"/>
</dbReference>
<feature type="domain" description="HMG box" evidence="4">
    <location>
        <begin position="73"/>
        <end position="120"/>
    </location>
</feature>
<dbReference type="GO" id="GO:0003677">
    <property type="term" value="F:DNA binding"/>
    <property type="evidence" value="ECO:0007669"/>
    <property type="project" value="UniProtKB-UniRule"/>
</dbReference>
<dbReference type="Gene3D" id="1.10.30.10">
    <property type="entry name" value="High mobility group box domain"/>
    <property type="match status" value="1"/>
</dbReference>
<dbReference type="InterPro" id="IPR036910">
    <property type="entry name" value="HMG_box_dom_sf"/>
</dbReference>
<feature type="region of interest" description="Disordered" evidence="3">
    <location>
        <begin position="46"/>
        <end position="77"/>
    </location>
</feature>
<dbReference type="PANTHER" id="PTHR48112">
    <property type="entry name" value="HIGH MOBILITY GROUP PROTEIN DSP1"/>
    <property type="match status" value="1"/>
</dbReference>
<sequence length="138" mass="15286">MTVKLKTNDREEFLNSEKGAELVLALSYISQGLGGLTAFLQESLPTAVHAPPAVGEETTNGRKKRKKKDPEAPKRPMSAYFLYLNDHRDEVSKQMPDAPHKNVVKEIANRWRELTDFDKQVGAGSDAEWSAGGGYPQS</sequence>
<dbReference type="Proteomes" id="UP000269721">
    <property type="component" value="Unassembled WGS sequence"/>
</dbReference>
<protein>
    <submittedName>
        <fullName evidence="5">High mobility group box domain-containing protein</fullName>
    </submittedName>
</protein>
<evidence type="ECO:0000259" key="4">
    <source>
        <dbReference type="PROSITE" id="PS50118"/>
    </source>
</evidence>
<evidence type="ECO:0000256" key="3">
    <source>
        <dbReference type="SAM" id="MobiDB-lite"/>
    </source>
</evidence>